<proteinExistence type="predicted"/>
<keyword evidence="3" id="KW-1185">Reference proteome</keyword>
<evidence type="ECO:0000313" key="3">
    <source>
        <dbReference type="Proteomes" id="UP000419144"/>
    </source>
</evidence>
<dbReference type="OrthoDB" id="265811at2759"/>
<evidence type="ECO:0000256" key="1">
    <source>
        <dbReference type="SAM" id="MobiDB-lite"/>
    </source>
</evidence>
<dbReference type="VEuPathDB" id="TriTrypDB:LtaPh_3644800"/>
<feature type="region of interest" description="Disordered" evidence="1">
    <location>
        <begin position="27"/>
        <end position="52"/>
    </location>
</feature>
<feature type="compositionally biased region" description="Low complexity" evidence="1">
    <location>
        <begin position="410"/>
        <end position="421"/>
    </location>
</feature>
<comment type="caution">
    <text evidence="2">The sequence shown here is derived from an EMBL/GenBank/DDBJ whole genome shotgun (WGS) entry which is preliminary data.</text>
</comment>
<dbReference type="Proteomes" id="UP000419144">
    <property type="component" value="Unassembled WGS sequence"/>
</dbReference>
<dbReference type="AlphaFoldDB" id="A0A640L142"/>
<gene>
    <name evidence="2" type="ORF">LtaPh_3644800</name>
</gene>
<feature type="region of interest" description="Disordered" evidence="1">
    <location>
        <begin position="112"/>
        <end position="180"/>
    </location>
</feature>
<organism evidence="2 3">
    <name type="scientific">Leishmania tarentolae</name>
    <name type="common">Sauroleishmania tarentolae</name>
    <dbReference type="NCBI Taxonomy" id="5689"/>
    <lineage>
        <taxon>Eukaryota</taxon>
        <taxon>Discoba</taxon>
        <taxon>Euglenozoa</taxon>
        <taxon>Kinetoplastea</taxon>
        <taxon>Metakinetoplastina</taxon>
        <taxon>Trypanosomatida</taxon>
        <taxon>Trypanosomatidae</taxon>
        <taxon>Leishmaniinae</taxon>
        <taxon>Leishmania</taxon>
        <taxon>lizard Leishmania</taxon>
    </lineage>
</organism>
<feature type="compositionally biased region" description="Basic residues" evidence="1">
    <location>
        <begin position="458"/>
        <end position="467"/>
    </location>
</feature>
<feature type="compositionally biased region" description="Polar residues" evidence="1">
    <location>
        <begin position="389"/>
        <end position="400"/>
    </location>
</feature>
<reference evidence="2" key="1">
    <citation type="submission" date="2019-11" db="EMBL/GenBank/DDBJ databases">
        <title>Leishmania tarentolae CDS.</title>
        <authorList>
            <person name="Goto Y."/>
            <person name="Yamagishi J."/>
        </authorList>
    </citation>
    <scope>NUCLEOTIDE SEQUENCE [LARGE SCALE GENOMIC DNA]</scope>
    <source>
        <strain evidence="2">Parrot Tar II</strain>
    </source>
</reference>
<accession>A0A640L142</accession>
<feature type="compositionally biased region" description="Polar residues" evidence="1">
    <location>
        <begin position="35"/>
        <end position="50"/>
    </location>
</feature>
<protein>
    <submittedName>
        <fullName evidence="2">Uncharacterized protein</fullName>
    </submittedName>
</protein>
<name>A0A640L142_LEITA</name>
<dbReference type="EMBL" id="BLBS01000057">
    <property type="protein sequence ID" value="GET93529.1"/>
    <property type="molecule type" value="Genomic_DNA"/>
</dbReference>
<feature type="region of interest" description="Disordered" evidence="1">
    <location>
        <begin position="212"/>
        <end position="275"/>
    </location>
</feature>
<feature type="region of interest" description="Disordered" evidence="1">
    <location>
        <begin position="365"/>
        <end position="532"/>
    </location>
</feature>
<sequence length="554" mass="60790">MSNYDTVSAVDGNDAAVTEIKVHPRLMTHRRSSDSHISSAHQTPRSSRAVPTNAELAHAGVTAQDGVVQQLSARTDEIGSLAGPREVSSQRNSGHQPLTAITACGTIAELPKFGEPHKRPAISNTPREHQHQNHQPQRMRSTSHRGVARNLAGGSSSHEQVRPGHSSRSSTPRLSSKHKDPYAHVTSVVHEYCQNRISALEAQYGVVRSHSNASVSRDCDTRQSQIASPLSAERRYSASAHRRASMRSGDEARQLSSMSSRSRQNSPLPRSVREEYLRGGVPRAALDAPHIRYAEALANRNSCLSPSSARLACMRSMSSNMTTSYVPDVANRIPDRFKYVPPTEEERRRHREETLRALEEWRRRQWASGNASRDGTVDMDAGGAAVESRNGNPTKNQADTRFQKAPPAHSESSASCESWKSQTPQADDENTVRGVPRKGFGNTSDSLSGRAREAFTPSKRRSARKTKNIRDAVVQHDGYSSNGDAGGWQRPQLFAGTRSDTPMSHGRNGTGPRASPRKGRMSPMESARSVEDIKQNSFRRKLLFDVVAPTVSVA</sequence>
<feature type="compositionally biased region" description="Low complexity" evidence="1">
    <location>
        <begin position="254"/>
        <end position="266"/>
    </location>
</feature>
<evidence type="ECO:0000313" key="2">
    <source>
        <dbReference type="EMBL" id="GET93529.1"/>
    </source>
</evidence>